<organism evidence="1 2">
    <name type="scientific">Indibacter alkaliphilus (strain CCUG 57479 / KCTC 22604 / LW1)</name>
    <dbReference type="NCBI Taxonomy" id="1189612"/>
    <lineage>
        <taxon>Bacteria</taxon>
        <taxon>Pseudomonadati</taxon>
        <taxon>Bacteroidota</taxon>
        <taxon>Cytophagia</taxon>
        <taxon>Cytophagales</taxon>
        <taxon>Cyclobacteriaceae</taxon>
    </lineage>
</organism>
<proteinExistence type="predicted"/>
<sequence>MAMLGYNFMRFYFGHWGIHYRILKIRFFLRTRCTHCETEY</sequence>
<reference evidence="1 2" key="1">
    <citation type="journal article" date="2013" name="Genome Announc.">
        <title>Draft Genome Sequence of Indibacter alkaliphilus Strain LW1T, Isolated from Lonar Lake, a Haloalkaline Lake in the Buldana District of Maharashtra, India.</title>
        <authorList>
            <person name="Singh A."/>
            <person name="Kumar Jangir P."/>
            <person name="Sharma R."/>
            <person name="Singh A."/>
            <person name="Kumar Pinnaka A."/>
            <person name="Shivaji S."/>
        </authorList>
    </citation>
    <scope>NUCLEOTIDE SEQUENCE [LARGE SCALE GENOMIC DNA]</scope>
    <source>
        <strain evidence="2">CCUG 57479 / KCTC 22604 / LW1</strain>
    </source>
</reference>
<evidence type="ECO:0000313" key="1">
    <source>
        <dbReference type="EMBL" id="EOZ96993.1"/>
    </source>
</evidence>
<name>S2E454_INDAL</name>
<evidence type="ECO:0000313" key="2">
    <source>
        <dbReference type="Proteomes" id="UP000006073"/>
    </source>
</evidence>
<accession>S2E454</accession>
<comment type="caution">
    <text evidence="1">The sequence shown here is derived from an EMBL/GenBank/DDBJ whole genome shotgun (WGS) entry which is preliminary data.</text>
</comment>
<dbReference type="EMBL" id="ALWO02000031">
    <property type="protein sequence ID" value="EOZ96993.1"/>
    <property type="molecule type" value="Genomic_DNA"/>
</dbReference>
<dbReference type="AlphaFoldDB" id="S2E454"/>
<gene>
    <name evidence="1" type="ORF">A33Q_1911</name>
</gene>
<keyword evidence="2" id="KW-1185">Reference proteome</keyword>
<protein>
    <submittedName>
        <fullName evidence="1">Uncharacterized protein</fullName>
    </submittedName>
</protein>
<dbReference type="Proteomes" id="UP000006073">
    <property type="component" value="Unassembled WGS sequence"/>
</dbReference>
<dbReference type="STRING" id="1189612.A33Q_1911"/>